<protein>
    <recommendedName>
        <fullName evidence="2">histidine kinase</fullName>
        <ecNumber evidence="2">2.7.13.3</ecNumber>
    </recommendedName>
</protein>
<dbReference type="SMART" id="SM00387">
    <property type="entry name" value="HATPase_c"/>
    <property type="match status" value="1"/>
</dbReference>
<dbReference type="InterPro" id="IPR050736">
    <property type="entry name" value="Sensor_HK_Regulatory"/>
</dbReference>
<dbReference type="PROSITE" id="PS50109">
    <property type="entry name" value="HIS_KIN"/>
    <property type="match status" value="1"/>
</dbReference>
<dbReference type="Pfam" id="PF00072">
    <property type="entry name" value="Response_reg"/>
    <property type="match status" value="1"/>
</dbReference>
<dbReference type="SUPFAM" id="SSF52172">
    <property type="entry name" value="CheY-like"/>
    <property type="match status" value="1"/>
</dbReference>
<evidence type="ECO:0000256" key="6">
    <source>
        <dbReference type="ARBA" id="ARBA00022777"/>
    </source>
</evidence>
<keyword evidence="5 10" id="KW-0812">Transmembrane</keyword>
<evidence type="ECO:0000256" key="8">
    <source>
        <dbReference type="ARBA" id="ARBA00023012"/>
    </source>
</evidence>
<dbReference type="EMBL" id="UOFS01000019">
    <property type="protein sequence ID" value="VAW94868.1"/>
    <property type="molecule type" value="Genomic_DNA"/>
</dbReference>
<dbReference type="PANTHER" id="PTHR43711">
    <property type="entry name" value="TWO-COMPONENT HISTIDINE KINASE"/>
    <property type="match status" value="1"/>
</dbReference>
<accession>A0A3B0ZN47</accession>
<keyword evidence="3" id="KW-0597">Phosphoprotein</keyword>
<keyword evidence="8" id="KW-0902">Two-component regulatory system</keyword>
<keyword evidence="7 10" id="KW-1133">Transmembrane helix</keyword>
<dbReference type="Gene3D" id="3.40.50.2300">
    <property type="match status" value="1"/>
</dbReference>
<evidence type="ECO:0000313" key="13">
    <source>
        <dbReference type="EMBL" id="VAW94868.1"/>
    </source>
</evidence>
<dbReference type="InterPro" id="IPR011006">
    <property type="entry name" value="CheY-like_superfamily"/>
</dbReference>
<keyword evidence="4" id="KW-0808">Transferase</keyword>
<evidence type="ECO:0000256" key="2">
    <source>
        <dbReference type="ARBA" id="ARBA00012438"/>
    </source>
</evidence>
<dbReference type="PROSITE" id="PS50110">
    <property type="entry name" value="RESPONSE_REGULATORY"/>
    <property type="match status" value="1"/>
</dbReference>
<gene>
    <name evidence="13" type="ORF">MNBD_GAMMA22-1662</name>
</gene>
<reference evidence="13" key="1">
    <citation type="submission" date="2018-06" db="EMBL/GenBank/DDBJ databases">
        <authorList>
            <person name="Zhirakovskaya E."/>
        </authorList>
    </citation>
    <scope>NUCLEOTIDE SEQUENCE</scope>
</reference>
<organism evidence="13">
    <name type="scientific">hydrothermal vent metagenome</name>
    <dbReference type="NCBI Taxonomy" id="652676"/>
    <lineage>
        <taxon>unclassified sequences</taxon>
        <taxon>metagenomes</taxon>
        <taxon>ecological metagenomes</taxon>
    </lineage>
</organism>
<evidence type="ECO:0000256" key="10">
    <source>
        <dbReference type="SAM" id="Phobius"/>
    </source>
</evidence>
<dbReference type="SMART" id="SM00448">
    <property type="entry name" value="REC"/>
    <property type="match status" value="1"/>
</dbReference>
<dbReference type="InterPro" id="IPR036097">
    <property type="entry name" value="HisK_dim/P_sf"/>
</dbReference>
<keyword evidence="6 13" id="KW-0418">Kinase</keyword>
<evidence type="ECO:0000259" key="12">
    <source>
        <dbReference type="PROSITE" id="PS50110"/>
    </source>
</evidence>
<feature type="domain" description="Response regulatory" evidence="12">
    <location>
        <begin position="463"/>
        <end position="577"/>
    </location>
</feature>
<proteinExistence type="predicted"/>
<dbReference type="PANTHER" id="PTHR43711:SF1">
    <property type="entry name" value="HISTIDINE KINASE 1"/>
    <property type="match status" value="1"/>
</dbReference>
<dbReference type="InterPro" id="IPR036890">
    <property type="entry name" value="HATPase_C_sf"/>
</dbReference>
<evidence type="ECO:0000259" key="11">
    <source>
        <dbReference type="PROSITE" id="PS50109"/>
    </source>
</evidence>
<dbReference type="AlphaFoldDB" id="A0A3B0ZN47"/>
<dbReference type="EC" id="2.7.13.3" evidence="2"/>
<feature type="transmembrane region" description="Helical" evidence="10">
    <location>
        <begin position="54"/>
        <end position="73"/>
    </location>
</feature>
<evidence type="ECO:0000256" key="5">
    <source>
        <dbReference type="ARBA" id="ARBA00022692"/>
    </source>
</evidence>
<dbReference type="InterPro" id="IPR036640">
    <property type="entry name" value="ABC1_TM_sf"/>
</dbReference>
<dbReference type="CDD" id="cd00082">
    <property type="entry name" value="HisKA"/>
    <property type="match status" value="1"/>
</dbReference>
<dbReference type="SUPFAM" id="SSF55874">
    <property type="entry name" value="ATPase domain of HSP90 chaperone/DNA topoisomerase II/histidine kinase"/>
    <property type="match status" value="1"/>
</dbReference>
<feature type="transmembrane region" description="Helical" evidence="10">
    <location>
        <begin position="94"/>
        <end position="114"/>
    </location>
</feature>
<dbReference type="SUPFAM" id="SSF47384">
    <property type="entry name" value="Homodimeric domain of signal transducing histidine kinase"/>
    <property type="match status" value="1"/>
</dbReference>
<evidence type="ECO:0000256" key="1">
    <source>
        <dbReference type="ARBA" id="ARBA00000085"/>
    </source>
</evidence>
<dbReference type="GO" id="GO:0005524">
    <property type="term" value="F:ATP binding"/>
    <property type="evidence" value="ECO:0007669"/>
    <property type="project" value="InterPro"/>
</dbReference>
<feature type="transmembrane region" description="Helical" evidence="10">
    <location>
        <begin position="120"/>
        <end position="138"/>
    </location>
</feature>
<feature type="domain" description="Histidine kinase" evidence="11">
    <location>
        <begin position="231"/>
        <end position="444"/>
    </location>
</feature>
<dbReference type="GO" id="GO:0000155">
    <property type="term" value="F:phosphorelay sensor kinase activity"/>
    <property type="evidence" value="ECO:0007669"/>
    <property type="project" value="InterPro"/>
</dbReference>
<evidence type="ECO:0000256" key="3">
    <source>
        <dbReference type="ARBA" id="ARBA00022553"/>
    </source>
</evidence>
<feature type="transmembrane region" description="Helical" evidence="10">
    <location>
        <begin position="29"/>
        <end position="48"/>
    </location>
</feature>
<dbReference type="Pfam" id="PF00512">
    <property type="entry name" value="HisKA"/>
    <property type="match status" value="1"/>
</dbReference>
<comment type="catalytic activity">
    <reaction evidence="1">
        <text>ATP + protein L-histidine = ADP + protein N-phospho-L-histidine.</text>
        <dbReference type="EC" id="2.7.13.3"/>
    </reaction>
</comment>
<dbReference type="SMART" id="SM00388">
    <property type="entry name" value="HisKA"/>
    <property type="match status" value="1"/>
</dbReference>
<dbReference type="CDD" id="cd00156">
    <property type="entry name" value="REC"/>
    <property type="match status" value="1"/>
</dbReference>
<dbReference type="InterPro" id="IPR001789">
    <property type="entry name" value="Sig_transdc_resp-reg_receiver"/>
</dbReference>
<dbReference type="Gene3D" id="1.10.287.130">
    <property type="match status" value="1"/>
</dbReference>
<dbReference type="PRINTS" id="PR00344">
    <property type="entry name" value="BCTRLSENSOR"/>
</dbReference>
<dbReference type="Gene3D" id="3.30.565.10">
    <property type="entry name" value="Histidine kinase-like ATPase, C-terminal domain"/>
    <property type="match status" value="1"/>
</dbReference>
<dbReference type="InterPro" id="IPR005467">
    <property type="entry name" value="His_kinase_dom"/>
</dbReference>
<name>A0A3B0ZN47_9ZZZZ</name>
<feature type="transmembrane region" description="Helical" evidence="10">
    <location>
        <begin position="169"/>
        <end position="186"/>
    </location>
</feature>
<dbReference type="Pfam" id="PF02518">
    <property type="entry name" value="HATPase_c"/>
    <property type="match status" value="1"/>
</dbReference>
<evidence type="ECO:0000256" key="4">
    <source>
        <dbReference type="ARBA" id="ARBA00022679"/>
    </source>
</evidence>
<dbReference type="InterPro" id="IPR003661">
    <property type="entry name" value="HisK_dim/P_dom"/>
</dbReference>
<dbReference type="GO" id="GO:0016020">
    <property type="term" value="C:membrane"/>
    <property type="evidence" value="ECO:0007669"/>
    <property type="project" value="InterPro"/>
</dbReference>
<dbReference type="InterPro" id="IPR004358">
    <property type="entry name" value="Sig_transdc_His_kin-like_C"/>
</dbReference>
<keyword evidence="9 10" id="KW-0472">Membrane</keyword>
<sequence>MKGRNQTSPTNIVDARVYGKAVDYLYQNLPTTMLAQSAMPVFIFAVLWSSSDHLVLSIWTAFNILFCLVDFLLYRSYKKKRSTIINLRRWGNYYAINSFAMGVLNGVAVFLFFSPDSVPIQIFLITVILGYSAGAMVMNAYWIMSSYTLAIPVLVIAAIRFFIEGGIQNIGVSVLLMLYLVSVITYSQNIFRSVLETIQLQFKISDLSKKYLQQKELAEKSNIEKSRFLAAASHDLRQPLNTLSLSVGLLDNLKLDKNSQAIVDVMNKSLTAMDGMFGALLDISKLEAGIIIPFSQHCRLDNIIMLIINENTPTANNKNIDIQYQQCNLIAYSDPSLLESIIRNLVSNAVRYTNEGTVNILTSVTDNFIKLSIIDTGIGIDSTEKNKIFNEYYQVHNPERDRSKGIGLGLSIVKSLVNLLKLEMDFNSELGVGTQVTLIIPLGHEVKISNNIYSKSVNLDNVYIAVIDDDEDICQAMKLLLLGWGCNVVTGENASVILKKCNSIPMVIIADYRLRENKTGGQAIKDLNKSFNKNIPAIIITGDTGVDRLHEAKDEGYILLHKPVSVPKLRASLNTVLRLS</sequence>
<evidence type="ECO:0000256" key="9">
    <source>
        <dbReference type="ARBA" id="ARBA00023136"/>
    </source>
</evidence>
<evidence type="ECO:0000256" key="7">
    <source>
        <dbReference type="ARBA" id="ARBA00022989"/>
    </source>
</evidence>
<dbReference type="SUPFAM" id="SSF90123">
    <property type="entry name" value="ABC transporter transmembrane region"/>
    <property type="match status" value="1"/>
</dbReference>
<dbReference type="InterPro" id="IPR003594">
    <property type="entry name" value="HATPase_dom"/>
</dbReference>